<dbReference type="InterPro" id="IPR009045">
    <property type="entry name" value="Zn_M74/Hedgehog-like"/>
</dbReference>
<evidence type="ECO:0000259" key="1">
    <source>
        <dbReference type="Pfam" id="PF13539"/>
    </source>
</evidence>
<dbReference type="PANTHER" id="PTHR34385">
    <property type="entry name" value="D-ALANYL-D-ALANINE CARBOXYPEPTIDASE"/>
    <property type="match status" value="1"/>
</dbReference>
<dbReference type="InterPro" id="IPR052179">
    <property type="entry name" value="DD-CPase-like"/>
</dbReference>
<dbReference type="Pfam" id="PF13539">
    <property type="entry name" value="Peptidase_M15_4"/>
    <property type="match status" value="1"/>
</dbReference>
<dbReference type="Proteomes" id="UP000031829">
    <property type="component" value="Chromosome"/>
</dbReference>
<dbReference type="EMBL" id="CP009920">
    <property type="protein sequence ID" value="AJI20236.1"/>
    <property type="molecule type" value="Genomic_DNA"/>
</dbReference>
<reference evidence="2 3" key="1">
    <citation type="journal article" date="2015" name="Genome Announc.">
        <title>Complete genome sequences for 35 biothreat assay-relevant bacillus species.</title>
        <authorList>
            <person name="Johnson S.L."/>
            <person name="Daligault H.E."/>
            <person name="Davenport K.W."/>
            <person name="Jaissle J."/>
            <person name="Frey K.G."/>
            <person name="Ladner J.T."/>
            <person name="Broomall S.M."/>
            <person name="Bishop-Lilly K.A."/>
            <person name="Bruce D.C."/>
            <person name="Gibbons H.S."/>
            <person name="Coyne S.R."/>
            <person name="Lo C.C."/>
            <person name="Meincke L."/>
            <person name="Munk A.C."/>
            <person name="Koroleva G.I."/>
            <person name="Rosenzweig C.N."/>
            <person name="Palacios G.F."/>
            <person name="Redden C.L."/>
            <person name="Minogue T.D."/>
            <person name="Chain P.S."/>
        </authorList>
    </citation>
    <scope>NUCLEOTIDE SEQUENCE [LARGE SCALE GENOMIC DNA]</scope>
    <source>
        <strain evidence="3">ATCC 14581 / DSM 32 / JCM 2506 / NBRC 15308 / NCIMB 9376 / NCTC 10342 / NRRL B-14308 / VKM B-512</strain>
    </source>
</reference>
<sequence>MNILKKLGIALIVAIAVSLVFLFRDELKPGPTLEDFSGATELHPVVEEKKNKLVQQASDQGISIVITEGFRSKEEQDKLYAKGRTEEGNIVTYSKGGQSYHNYGLAIDFAIQLKDGRVIWDMEYDGNNNNQSDWMEVVDIAKNLGFEWGGDWQGFKDYPHFQMSPENITNRTR</sequence>
<accession>A0A0B6A9K7</accession>
<dbReference type="AlphaFoldDB" id="A0A0B6A9K7"/>
<dbReference type="PANTHER" id="PTHR34385:SF1">
    <property type="entry name" value="PEPTIDOGLYCAN L-ALANYL-D-GLUTAMATE ENDOPEPTIDASE CWLK"/>
    <property type="match status" value="1"/>
</dbReference>
<dbReference type="GeneID" id="93640671"/>
<protein>
    <submittedName>
        <fullName evidence="2">Peptidoglycan L-alanyl-D-glutamate endopeptidase CwlK</fullName>
    </submittedName>
</protein>
<proteinExistence type="predicted"/>
<name>A0A0B6A9K7_PRIM2</name>
<dbReference type="SUPFAM" id="SSF55166">
    <property type="entry name" value="Hedgehog/DD-peptidase"/>
    <property type="match status" value="1"/>
</dbReference>
<organism evidence="2 3">
    <name type="scientific">Priestia megaterium (strain ATCC 14581 / DSM 32 / CCUG 1817 / JCM 2506 / NBRC 15308 / NCIMB 9376 / NCTC 10342 / NRRL B-14308 / VKM B-512 / Ford 19)</name>
    <name type="common">Bacillus megaterium</name>
    <dbReference type="NCBI Taxonomy" id="1348623"/>
    <lineage>
        <taxon>Bacteria</taxon>
        <taxon>Bacillati</taxon>
        <taxon>Bacillota</taxon>
        <taxon>Bacilli</taxon>
        <taxon>Bacillales</taxon>
        <taxon>Bacillaceae</taxon>
        <taxon>Priestia</taxon>
    </lineage>
</organism>
<dbReference type="Gene3D" id="3.30.1380.10">
    <property type="match status" value="1"/>
</dbReference>
<dbReference type="InterPro" id="IPR039561">
    <property type="entry name" value="Peptidase_M15C"/>
</dbReference>
<evidence type="ECO:0000313" key="2">
    <source>
        <dbReference type="EMBL" id="AJI20236.1"/>
    </source>
</evidence>
<dbReference type="GO" id="GO:0008233">
    <property type="term" value="F:peptidase activity"/>
    <property type="evidence" value="ECO:0007669"/>
    <property type="project" value="InterPro"/>
</dbReference>
<dbReference type="RefSeq" id="WP_034654703.1">
    <property type="nucleotide sequence ID" value="NZ_BCVB01000013.1"/>
</dbReference>
<dbReference type="KEGG" id="bmeg:BG04_2600"/>
<dbReference type="CDD" id="cd14845">
    <property type="entry name" value="L-Ala-D-Glu_peptidase_like"/>
    <property type="match status" value="1"/>
</dbReference>
<gene>
    <name evidence="2" type="primary">cwlK</name>
    <name evidence="2" type="ORF">BG04_2600</name>
</gene>
<feature type="domain" description="Peptidase M15C" evidence="1">
    <location>
        <begin position="94"/>
        <end position="163"/>
    </location>
</feature>
<evidence type="ECO:0000313" key="3">
    <source>
        <dbReference type="Proteomes" id="UP000031829"/>
    </source>
</evidence>
<dbReference type="HOGENOM" id="CLU_109248_0_0_9"/>
<dbReference type="MEROPS" id="M15.A05"/>